<feature type="domain" description="Response regulatory" evidence="7">
    <location>
        <begin position="3"/>
        <end position="119"/>
    </location>
</feature>
<dbReference type="InterPro" id="IPR058245">
    <property type="entry name" value="NreC/VraR/RcsB-like_REC"/>
</dbReference>
<dbReference type="InterPro" id="IPR016032">
    <property type="entry name" value="Sig_transdc_resp-reg_C-effctor"/>
</dbReference>
<dbReference type="InterPro" id="IPR039420">
    <property type="entry name" value="WalR-like"/>
</dbReference>
<feature type="modified residue" description="4-aspartylphosphate" evidence="5">
    <location>
        <position position="54"/>
    </location>
</feature>
<evidence type="ECO:0000259" key="7">
    <source>
        <dbReference type="PROSITE" id="PS50110"/>
    </source>
</evidence>
<evidence type="ECO:0000256" key="4">
    <source>
        <dbReference type="ARBA" id="ARBA00023163"/>
    </source>
</evidence>
<keyword evidence="3 8" id="KW-0238">DNA-binding</keyword>
<dbReference type="SMART" id="SM00448">
    <property type="entry name" value="REC"/>
    <property type="match status" value="1"/>
</dbReference>
<dbReference type="InterPro" id="IPR001789">
    <property type="entry name" value="Sig_transdc_resp-reg_receiver"/>
</dbReference>
<dbReference type="PROSITE" id="PS50043">
    <property type="entry name" value="HTH_LUXR_2"/>
    <property type="match status" value="1"/>
</dbReference>
<evidence type="ECO:0000256" key="1">
    <source>
        <dbReference type="ARBA" id="ARBA00022553"/>
    </source>
</evidence>
<feature type="domain" description="HTH luxR-type" evidence="6">
    <location>
        <begin position="148"/>
        <end position="213"/>
    </location>
</feature>
<dbReference type="CDD" id="cd17535">
    <property type="entry name" value="REC_NarL-like"/>
    <property type="match status" value="1"/>
</dbReference>
<gene>
    <name evidence="8" type="ORF">GCM10017790_58900</name>
</gene>
<evidence type="ECO:0000313" key="8">
    <source>
        <dbReference type="EMBL" id="GHH28297.1"/>
    </source>
</evidence>
<dbReference type="Pfam" id="PF00072">
    <property type="entry name" value="Response_reg"/>
    <property type="match status" value="1"/>
</dbReference>
<dbReference type="GO" id="GO:0003677">
    <property type="term" value="F:DNA binding"/>
    <property type="evidence" value="ECO:0007669"/>
    <property type="project" value="UniProtKB-KW"/>
</dbReference>
<dbReference type="PROSITE" id="PS50110">
    <property type="entry name" value="RESPONSE_REGULATORY"/>
    <property type="match status" value="1"/>
</dbReference>
<dbReference type="PRINTS" id="PR00038">
    <property type="entry name" value="HTHLUXR"/>
</dbReference>
<keyword evidence="1 5" id="KW-0597">Phosphoprotein</keyword>
<evidence type="ECO:0000256" key="5">
    <source>
        <dbReference type="PROSITE-ProRule" id="PRU00169"/>
    </source>
</evidence>
<keyword evidence="4" id="KW-0804">Transcription</keyword>
<sequence>MISVVVADADELARAGICSILRASGTVDVVADTESGRRAVELARRYRPDVLITDMPTTEWDGIETTRRLNRELPTTKVVILTSVATEDDIYRSFDSGASGFLKKEFSSRKLIDAVSAVASGSAFLSPAITRCVIDSFLRVDRGRTRAAREQIDRLTAREREVLAHLVHGLGNAEIARLLFVSEGAVKGHVSHILTKLGCANRVQAAIIAHDSAAFPAPVARDVLVPVRMPVAS</sequence>
<organism evidence="8 9">
    <name type="scientific">Amycolatopsis oliviviridis</name>
    <dbReference type="NCBI Taxonomy" id="1471590"/>
    <lineage>
        <taxon>Bacteria</taxon>
        <taxon>Bacillati</taxon>
        <taxon>Actinomycetota</taxon>
        <taxon>Actinomycetes</taxon>
        <taxon>Pseudonocardiales</taxon>
        <taxon>Pseudonocardiaceae</taxon>
        <taxon>Amycolatopsis</taxon>
    </lineage>
</organism>
<dbReference type="Proteomes" id="UP000635387">
    <property type="component" value="Unassembled WGS sequence"/>
</dbReference>
<evidence type="ECO:0000256" key="2">
    <source>
        <dbReference type="ARBA" id="ARBA00023015"/>
    </source>
</evidence>
<name>A0ABQ3LXK4_9PSEU</name>
<proteinExistence type="predicted"/>
<dbReference type="PANTHER" id="PTHR43214:SF24">
    <property type="entry name" value="TRANSCRIPTIONAL REGULATORY PROTEIN NARL-RELATED"/>
    <property type="match status" value="1"/>
</dbReference>
<protein>
    <submittedName>
        <fullName evidence="8">DNA-binding response regulator</fullName>
    </submittedName>
</protein>
<keyword evidence="2" id="KW-0805">Transcription regulation</keyword>
<dbReference type="SMART" id="SM00421">
    <property type="entry name" value="HTH_LUXR"/>
    <property type="match status" value="1"/>
</dbReference>
<dbReference type="EMBL" id="BNAY01000007">
    <property type="protein sequence ID" value="GHH28297.1"/>
    <property type="molecule type" value="Genomic_DNA"/>
</dbReference>
<dbReference type="Pfam" id="PF00196">
    <property type="entry name" value="GerE"/>
    <property type="match status" value="1"/>
</dbReference>
<dbReference type="PANTHER" id="PTHR43214">
    <property type="entry name" value="TWO-COMPONENT RESPONSE REGULATOR"/>
    <property type="match status" value="1"/>
</dbReference>
<dbReference type="InterPro" id="IPR011006">
    <property type="entry name" value="CheY-like_superfamily"/>
</dbReference>
<evidence type="ECO:0000256" key="3">
    <source>
        <dbReference type="ARBA" id="ARBA00023125"/>
    </source>
</evidence>
<accession>A0ABQ3LXK4</accession>
<comment type="caution">
    <text evidence="8">The sequence shown here is derived from an EMBL/GenBank/DDBJ whole genome shotgun (WGS) entry which is preliminary data.</text>
</comment>
<dbReference type="SUPFAM" id="SSF52172">
    <property type="entry name" value="CheY-like"/>
    <property type="match status" value="1"/>
</dbReference>
<evidence type="ECO:0000259" key="6">
    <source>
        <dbReference type="PROSITE" id="PS50043"/>
    </source>
</evidence>
<dbReference type="Gene3D" id="3.40.50.2300">
    <property type="match status" value="1"/>
</dbReference>
<keyword evidence="9" id="KW-1185">Reference proteome</keyword>
<reference evidence="9" key="1">
    <citation type="journal article" date="2019" name="Int. J. Syst. Evol. Microbiol.">
        <title>The Global Catalogue of Microorganisms (GCM) 10K type strain sequencing project: providing services to taxonomists for standard genome sequencing and annotation.</title>
        <authorList>
            <consortium name="The Broad Institute Genomics Platform"/>
            <consortium name="The Broad Institute Genome Sequencing Center for Infectious Disease"/>
            <person name="Wu L."/>
            <person name="Ma J."/>
        </authorList>
    </citation>
    <scope>NUCLEOTIDE SEQUENCE [LARGE SCALE GENOMIC DNA]</scope>
    <source>
        <strain evidence="9">CGMCC 4.7683</strain>
    </source>
</reference>
<dbReference type="InterPro" id="IPR000792">
    <property type="entry name" value="Tscrpt_reg_LuxR_C"/>
</dbReference>
<dbReference type="CDD" id="cd06170">
    <property type="entry name" value="LuxR_C_like"/>
    <property type="match status" value="1"/>
</dbReference>
<evidence type="ECO:0000313" key="9">
    <source>
        <dbReference type="Proteomes" id="UP000635387"/>
    </source>
</evidence>
<dbReference type="SUPFAM" id="SSF46894">
    <property type="entry name" value="C-terminal effector domain of the bipartite response regulators"/>
    <property type="match status" value="1"/>
</dbReference>